<accession>A0AA95E484</accession>
<dbReference type="InterPro" id="IPR004101">
    <property type="entry name" value="Mur_ligase_C"/>
</dbReference>
<proteinExistence type="predicted"/>
<dbReference type="Gene3D" id="3.90.190.20">
    <property type="entry name" value="Mur ligase, C-terminal domain"/>
    <property type="match status" value="1"/>
</dbReference>
<evidence type="ECO:0000259" key="4">
    <source>
        <dbReference type="Pfam" id="PF02875"/>
    </source>
</evidence>
<dbReference type="InterPro" id="IPR051046">
    <property type="entry name" value="MurCDEF_CellWall_CoF430Synth"/>
</dbReference>
<dbReference type="RefSeq" id="WP_258013328.1">
    <property type="nucleotide sequence ID" value="NZ_CP034897.1"/>
</dbReference>
<reference evidence="5" key="1">
    <citation type="submission" date="2022-11" db="EMBL/GenBank/DDBJ databases">
        <title>The whole genome sequencing of pests is an important tool to study the evolution of the plant-insect interaction and insecticide resistance.</title>
        <authorList>
            <person name="Kananovich Y."/>
        </authorList>
    </citation>
    <scope>NUCLEOTIDE SEQUENCE</scope>
    <source>
        <strain evidence="5">BSU_Aph_2016</strain>
    </source>
</reference>
<dbReference type="AlphaFoldDB" id="A0AA95E484"/>
<evidence type="ECO:0000256" key="3">
    <source>
        <dbReference type="ARBA" id="ARBA00022840"/>
    </source>
</evidence>
<keyword evidence="1" id="KW-0436">Ligase</keyword>
<dbReference type="PANTHER" id="PTHR43024">
    <property type="entry name" value="UDP-N-ACETYLMURAMOYL-TRIPEPTIDE--D-ALANYL-D-ALANINE LIGASE"/>
    <property type="match status" value="1"/>
</dbReference>
<dbReference type="PANTHER" id="PTHR43024:SF1">
    <property type="entry name" value="UDP-N-ACETYLMURAMOYL-TRIPEPTIDE--D-ALANYL-D-ALANINE LIGASE"/>
    <property type="match status" value="1"/>
</dbReference>
<evidence type="ECO:0000313" key="5">
    <source>
        <dbReference type="EMBL" id="WAI17984.1"/>
    </source>
</evidence>
<organism evidence="5 6">
    <name type="scientific">Buchnera aphidicola</name>
    <name type="common">Aphis craccivora</name>
    <dbReference type="NCBI Taxonomy" id="466616"/>
    <lineage>
        <taxon>Bacteria</taxon>
        <taxon>Pseudomonadati</taxon>
        <taxon>Pseudomonadota</taxon>
        <taxon>Gammaproteobacteria</taxon>
        <taxon>Enterobacterales</taxon>
        <taxon>Erwiniaceae</taxon>
        <taxon>Buchnera</taxon>
    </lineage>
</organism>
<evidence type="ECO:0000256" key="1">
    <source>
        <dbReference type="ARBA" id="ARBA00022598"/>
    </source>
</evidence>
<evidence type="ECO:0000313" key="6">
    <source>
        <dbReference type="Proteomes" id="UP001163441"/>
    </source>
</evidence>
<dbReference type="InterPro" id="IPR036615">
    <property type="entry name" value="Mur_ligase_C_dom_sf"/>
</dbReference>
<keyword evidence="3" id="KW-0067">ATP-binding</keyword>
<dbReference type="GO" id="GO:0016881">
    <property type="term" value="F:acid-amino acid ligase activity"/>
    <property type="evidence" value="ECO:0007669"/>
    <property type="project" value="InterPro"/>
</dbReference>
<dbReference type="Pfam" id="PF02875">
    <property type="entry name" value="Mur_ligase_C"/>
    <property type="match status" value="1"/>
</dbReference>
<dbReference type="EMBL" id="CP113403">
    <property type="protein sequence ID" value="WAI17984.1"/>
    <property type="molecule type" value="Genomic_DNA"/>
</dbReference>
<gene>
    <name evidence="5" type="ORF">OWM53_01130</name>
</gene>
<name>A0AA95E484_9GAMM</name>
<keyword evidence="2" id="KW-0547">Nucleotide-binding</keyword>
<evidence type="ECO:0000256" key="2">
    <source>
        <dbReference type="ARBA" id="ARBA00022741"/>
    </source>
</evidence>
<feature type="domain" description="Mur ligase C-terminal" evidence="4">
    <location>
        <begin position="52"/>
        <end position="174"/>
    </location>
</feature>
<dbReference type="SUPFAM" id="SSF53244">
    <property type="entry name" value="MurD-like peptide ligases, peptide-binding domain"/>
    <property type="match status" value="1"/>
</dbReference>
<protein>
    <recommendedName>
        <fullName evidence="4">Mur ligase C-terminal domain-containing protein</fullName>
    </recommendedName>
</protein>
<sequence>MHTPSGTINIVLPYLGYQSISNALAASALAFSIHTPLKQIQIGLLKSPIIPGRLEPIQLNKNTILINDTYNSNVASMIIAIKILEKMPGYKILVIGDMAELGEKSILYHKIIGNIANVSNIDYIFTFGKYSNEIFKICKNGKHFSEKHKNMLTKKLKETMLKQNKSTILIKGSRHMKMEKIIEYLIKEYKKNDIFN</sequence>
<dbReference type="GO" id="GO:0005524">
    <property type="term" value="F:ATP binding"/>
    <property type="evidence" value="ECO:0007669"/>
    <property type="project" value="UniProtKB-KW"/>
</dbReference>
<dbReference type="Proteomes" id="UP001163441">
    <property type="component" value="Chromosome"/>
</dbReference>